<dbReference type="PANTHER" id="PTHR31815">
    <property type="entry name" value="AGAP005329-PA"/>
    <property type="match status" value="1"/>
</dbReference>
<dbReference type="EMBL" id="JAINUG010000369">
    <property type="protein sequence ID" value="KAJ8373222.1"/>
    <property type="molecule type" value="Genomic_DNA"/>
</dbReference>
<organism evidence="8 9">
    <name type="scientific">Aldrovandia affinis</name>
    <dbReference type="NCBI Taxonomy" id="143900"/>
    <lineage>
        <taxon>Eukaryota</taxon>
        <taxon>Metazoa</taxon>
        <taxon>Chordata</taxon>
        <taxon>Craniata</taxon>
        <taxon>Vertebrata</taxon>
        <taxon>Euteleostomi</taxon>
        <taxon>Actinopterygii</taxon>
        <taxon>Neopterygii</taxon>
        <taxon>Teleostei</taxon>
        <taxon>Notacanthiformes</taxon>
        <taxon>Halosauridae</taxon>
        <taxon>Aldrovandia</taxon>
    </lineage>
</organism>
<evidence type="ECO:0000256" key="2">
    <source>
        <dbReference type="ARBA" id="ARBA00005308"/>
    </source>
</evidence>
<evidence type="ECO:0000256" key="1">
    <source>
        <dbReference type="ARBA" id="ARBA00004141"/>
    </source>
</evidence>
<dbReference type="Proteomes" id="UP001221898">
    <property type="component" value="Unassembled WGS sequence"/>
</dbReference>
<feature type="compositionally biased region" description="Pro residues" evidence="6">
    <location>
        <begin position="134"/>
        <end position="159"/>
    </location>
</feature>
<evidence type="ECO:0000256" key="6">
    <source>
        <dbReference type="SAM" id="MobiDB-lite"/>
    </source>
</evidence>
<dbReference type="Pfam" id="PF10177">
    <property type="entry name" value="DUF2371"/>
    <property type="match status" value="1"/>
</dbReference>
<name>A0AAD7RBF2_9TELE</name>
<evidence type="ECO:0000256" key="5">
    <source>
        <dbReference type="ARBA" id="ARBA00023136"/>
    </source>
</evidence>
<evidence type="ECO:0000256" key="4">
    <source>
        <dbReference type="ARBA" id="ARBA00022989"/>
    </source>
</evidence>
<protein>
    <submittedName>
        <fullName evidence="8">Uncharacterized protein</fullName>
    </submittedName>
</protein>
<dbReference type="GO" id="GO:0016020">
    <property type="term" value="C:membrane"/>
    <property type="evidence" value="ECO:0007669"/>
    <property type="project" value="UniProtKB-SubCell"/>
</dbReference>
<dbReference type="PANTHER" id="PTHR31815:SF3">
    <property type="entry name" value="TRANSMEMBRANE PROTEIN 200B"/>
    <property type="match status" value="1"/>
</dbReference>
<keyword evidence="3 7" id="KW-0812">Transmembrane</keyword>
<keyword evidence="5 7" id="KW-0472">Membrane</keyword>
<reference evidence="8" key="1">
    <citation type="journal article" date="2023" name="Science">
        <title>Genome structures resolve the early diversification of teleost fishes.</title>
        <authorList>
            <person name="Parey E."/>
            <person name="Louis A."/>
            <person name="Montfort J."/>
            <person name="Bouchez O."/>
            <person name="Roques C."/>
            <person name="Iampietro C."/>
            <person name="Lluch J."/>
            <person name="Castinel A."/>
            <person name="Donnadieu C."/>
            <person name="Desvignes T."/>
            <person name="Floi Bucao C."/>
            <person name="Jouanno E."/>
            <person name="Wen M."/>
            <person name="Mejri S."/>
            <person name="Dirks R."/>
            <person name="Jansen H."/>
            <person name="Henkel C."/>
            <person name="Chen W.J."/>
            <person name="Zahm M."/>
            <person name="Cabau C."/>
            <person name="Klopp C."/>
            <person name="Thompson A.W."/>
            <person name="Robinson-Rechavi M."/>
            <person name="Braasch I."/>
            <person name="Lecointre G."/>
            <person name="Bobe J."/>
            <person name="Postlethwait J.H."/>
            <person name="Berthelot C."/>
            <person name="Roest Crollius H."/>
            <person name="Guiguen Y."/>
        </authorList>
    </citation>
    <scope>NUCLEOTIDE SEQUENCE</scope>
    <source>
        <strain evidence="8">NC1722</strain>
    </source>
</reference>
<proteinExistence type="inferred from homology"/>
<comment type="subcellular location">
    <subcellularLocation>
        <location evidence="1">Membrane</location>
        <topology evidence="1">Multi-pass membrane protein</topology>
    </subcellularLocation>
</comment>
<sequence length="243" mass="24606">MKLIGPIVMGVGLFIFICANTMLYENRDRETQRLLATATATATEAAGPADLNIRCLEEWAGPERAGPEWAGPERAGPVGGGATLLTKALHHQESSSASLCSLQSDSSNSSNSCNSSQINFNVRTGSPLRALPAQAPPTQAPPALVPPAQAPPTLAPPRSGPARSGPTRSGPDPHQAQQLPNGGVAGGNPWWGGGLERPAPDAHTASASGPTPPHPPPRWAGRPQGTGSTAAGPASTGAEPAGT</sequence>
<feature type="region of interest" description="Disordered" evidence="6">
    <location>
        <begin position="128"/>
        <end position="243"/>
    </location>
</feature>
<dbReference type="AlphaFoldDB" id="A0AAD7RBF2"/>
<keyword evidence="4 7" id="KW-1133">Transmembrane helix</keyword>
<accession>A0AAD7RBF2</accession>
<comment type="similarity">
    <text evidence="2">Belongs to the TMEM200 family.</text>
</comment>
<comment type="caution">
    <text evidence="8">The sequence shown here is derived from an EMBL/GenBank/DDBJ whole genome shotgun (WGS) entry which is preliminary data.</text>
</comment>
<dbReference type="InterPro" id="IPR018787">
    <property type="entry name" value="DUF2371_TMEM200"/>
</dbReference>
<feature type="compositionally biased region" description="Gly residues" evidence="6">
    <location>
        <begin position="183"/>
        <end position="195"/>
    </location>
</feature>
<feature type="compositionally biased region" description="Low complexity" evidence="6">
    <location>
        <begin position="219"/>
        <end position="243"/>
    </location>
</feature>
<gene>
    <name evidence="8" type="ORF">AAFF_G00267140</name>
</gene>
<evidence type="ECO:0000256" key="3">
    <source>
        <dbReference type="ARBA" id="ARBA00022692"/>
    </source>
</evidence>
<evidence type="ECO:0000313" key="8">
    <source>
        <dbReference type="EMBL" id="KAJ8373222.1"/>
    </source>
</evidence>
<keyword evidence="9" id="KW-1185">Reference proteome</keyword>
<evidence type="ECO:0000313" key="9">
    <source>
        <dbReference type="Proteomes" id="UP001221898"/>
    </source>
</evidence>
<feature type="transmembrane region" description="Helical" evidence="7">
    <location>
        <begin position="6"/>
        <end position="24"/>
    </location>
</feature>
<evidence type="ECO:0000256" key="7">
    <source>
        <dbReference type="SAM" id="Phobius"/>
    </source>
</evidence>